<sequence length="260" mass="27493">MRILLAAPALLALAACATPLKPSGFLSSYEGLTPHEDAVRAKIAVRKDEAGLAQVRKVRIAPTVLHPVADAEWMNDNERQALAREVDAQLCFELTERYDLAKAGDPPDAEVRAAITRVDATGRVGSAVSAAAGVFIPGPIGLRVPGGLGGLGAEAEMLDPKGRQLAAITWNRSATAVGTDNPSLSRIGDALQFAEQFADEAAKAMTAEETKSRDIPDPDPCAEYGPRFRPEGWLAKFATGLYVPQAAAAKPEEPAQETEK</sequence>
<dbReference type="Pfam" id="PF11769">
    <property type="entry name" value="DUF3313"/>
    <property type="match status" value="1"/>
</dbReference>
<evidence type="ECO:0008006" key="5">
    <source>
        <dbReference type="Google" id="ProtNLM"/>
    </source>
</evidence>
<feature type="signal peptide" evidence="2">
    <location>
        <begin position="1"/>
        <end position="17"/>
    </location>
</feature>
<dbReference type="InterPro" id="IPR021747">
    <property type="entry name" value="DUF3313"/>
</dbReference>
<evidence type="ECO:0000256" key="2">
    <source>
        <dbReference type="SAM" id="SignalP"/>
    </source>
</evidence>
<reference evidence="3 4" key="1">
    <citation type="journal article" date="2008" name="BMC Genomics">
        <title>Complete genome of Phenylobacterium zucineum - a novel facultative intracellular bacterium isolated from human erythroleukemia cell line K562.</title>
        <authorList>
            <person name="Luo Y."/>
            <person name="Xu X."/>
            <person name="Ding Z."/>
            <person name="Liu Z."/>
            <person name="Zhang B."/>
            <person name="Yan Z."/>
            <person name="Sun J."/>
            <person name="Hu S."/>
            <person name="Hu X."/>
        </authorList>
    </citation>
    <scope>NUCLEOTIDE SEQUENCE [LARGE SCALE GENOMIC DNA]</scope>
    <source>
        <strain evidence="3 4">HLK1</strain>
    </source>
</reference>
<dbReference type="EMBL" id="CP000747">
    <property type="protein sequence ID" value="ACG78105.1"/>
    <property type="molecule type" value="Genomic_DNA"/>
</dbReference>
<evidence type="ECO:0000313" key="3">
    <source>
        <dbReference type="EMBL" id="ACG78105.1"/>
    </source>
</evidence>
<protein>
    <recommendedName>
        <fullName evidence="5">DUF3313 domain-containing protein</fullName>
    </recommendedName>
</protein>
<accession>B4RBQ8</accession>
<evidence type="ECO:0000313" key="4">
    <source>
        <dbReference type="Proteomes" id="UP000001868"/>
    </source>
</evidence>
<proteinExistence type="predicted"/>
<feature type="region of interest" description="Disordered" evidence="1">
    <location>
        <begin position="204"/>
        <end position="226"/>
    </location>
</feature>
<dbReference type="KEGG" id="pzu:PHZ_c1694"/>
<name>B4RBQ8_PHEZH</name>
<organism evidence="3 4">
    <name type="scientific">Phenylobacterium zucineum (strain HLK1)</name>
    <dbReference type="NCBI Taxonomy" id="450851"/>
    <lineage>
        <taxon>Bacteria</taxon>
        <taxon>Pseudomonadati</taxon>
        <taxon>Pseudomonadota</taxon>
        <taxon>Alphaproteobacteria</taxon>
        <taxon>Caulobacterales</taxon>
        <taxon>Caulobacteraceae</taxon>
        <taxon>Phenylobacterium</taxon>
    </lineage>
</organism>
<dbReference type="PROSITE" id="PS51257">
    <property type="entry name" value="PROKAR_LIPOPROTEIN"/>
    <property type="match status" value="1"/>
</dbReference>
<dbReference type="RefSeq" id="WP_012522247.1">
    <property type="nucleotide sequence ID" value="NC_011144.1"/>
</dbReference>
<keyword evidence="2" id="KW-0732">Signal</keyword>
<dbReference type="Proteomes" id="UP000001868">
    <property type="component" value="Chromosome"/>
</dbReference>
<feature type="chain" id="PRO_5002822459" description="DUF3313 domain-containing protein" evidence="2">
    <location>
        <begin position="18"/>
        <end position="260"/>
    </location>
</feature>
<feature type="compositionally biased region" description="Basic and acidic residues" evidence="1">
    <location>
        <begin position="204"/>
        <end position="216"/>
    </location>
</feature>
<dbReference type="STRING" id="450851.PHZ_c1694"/>
<keyword evidence="4" id="KW-1185">Reference proteome</keyword>
<dbReference type="OrthoDB" id="7592977at2"/>
<dbReference type="HOGENOM" id="CLU_1056221_0_0_5"/>
<gene>
    <name evidence="3" type="ordered locus">PHZ_c1694</name>
</gene>
<evidence type="ECO:0000256" key="1">
    <source>
        <dbReference type="SAM" id="MobiDB-lite"/>
    </source>
</evidence>
<dbReference type="AlphaFoldDB" id="B4RBQ8"/>
<dbReference type="eggNOG" id="ENOG502Z8WI">
    <property type="taxonomic scope" value="Bacteria"/>
</dbReference>